<evidence type="ECO:0000259" key="3">
    <source>
        <dbReference type="PROSITE" id="PS51371"/>
    </source>
</evidence>
<dbReference type="AlphaFoldDB" id="A0A250K2I0"/>
<dbReference type="KEGG" id="mmas:MYMAC_005475"/>
<feature type="domain" description="CBS" evidence="3">
    <location>
        <begin position="75"/>
        <end position="131"/>
    </location>
</feature>
<evidence type="ECO:0000256" key="1">
    <source>
        <dbReference type="ARBA" id="ARBA00023122"/>
    </source>
</evidence>
<accession>A0A250K2I0</accession>
<keyword evidence="1 2" id="KW-0129">CBS domain</keyword>
<gene>
    <name evidence="4" type="ORF">MYMAC_005475</name>
</gene>
<protein>
    <submittedName>
        <fullName evidence="4">CBS domain-containing protein</fullName>
    </submittedName>
</protein>
<proteinExistence type="predicted"/>
<evidence type="ECO:0000256" key="2">
    <source>
        <dbReference type="PROSITE-ProRule" id="PRU00703"/>
    </source>
</evidence>
<dbReference type="InterPro" id="IPR051257">
    <property type="entry name" value="Diverse_CBS-Domain"/>
</dbReference>
<evidence type="ECO:0000313" key="4">
    <source>
        <dbReference type="EMBL" id="ATB49821.1"/>
    </source>
</evidence>
<dbReference type="CDD" id="cd04584">
    <property type="entry name" value="CBS_pair_AcuB_like"/>
    <property type="match status" value="1"/>
</dbReference>
<organism evidence="4 5">
    <name type="scientific">Corallococcus macrosporus DSM 14697</name>
    <dbReference type="NCBI Taxonomy" id="1189310"/>
    <lineage>
        <taxon>Bacteria</taxon>
        <taxon>Pseudomonadati</taxon>
        <taxon>Myxococcota</taxon>
        <taxon>Myxococcia</taxon>
        <taxon>Myxococcales</taxon>
        <taxon>Cystobacterineae</taxon>
        <taxon>Myxococcaceae</taxon>
        <taxon>Corallococcus</taxon>
    </lineage>
</organism>
<sequence length="146" mass="16070">MLTVGDLMVRDVITLQETDGLLRGDDLLKLQHIRHLPVLRGRKLVGLVSHRDLIRALARHPASFGAPPRAMADIMTRELETVTPDTTAREAIHRLLDHRFGCLPVVDGEGALVGIVTEADFLRLAARLLDRVEPRPGDAWAQGAPP</sequence>
<dbReference type="Gene3D" id="3.10.580.10">
    <property type="entry name" value="CBS-domain"/>
    <property type="match status" value="1"/>
</dbReference>
<evidence type="ECO:0000313" key="5">
    <source>
        <dbReference type="Proteomes" id="UP000217343"/>
    </source>
</evidence>
<dbReference type="InterPro" id="IPR046342">
    <property type="entry name" value="CBS_dom_sf"/>
</dbReference>
<name>A0A250K2I0_9BACT</name>
<keyword evidence="5" id="KW-1185">Reference proteome</keyword>
<reference evidence="4 5" key="1">
    <citation type="submission" date="2017-06" db="EMBL/GenBank/DDBJ databases">
        <title>Sequencing and comparative analysis of myxobacterial genomes.</title>
        <authorList>
            <person name="Rupp O."/>
            <person name="Goesmann A."/>
            <person name="Sogaard-Andersen L."/>
        </authorList>
    </citation>
    <scope>NUCLEOTIDE SEQUENCE [LARGE SCALE GENOMIC DNA]</scope>
    <source>
        <strain evidence="4 5">DSM 14697</strain>
    </source>
</reference>
<dbReference type="SUPFAM" id="SSF54631">
    <property type="entry name" value="CBS-domain pair"/>
    <property type="match status" value="1"/>
</dbReference>
<dbReference type="EMBL" id="CP022203">
    <property type="protein sequence ID" value="ATB49821.1"/>
    <property type="molecule type" value="Genomic_DNA"/>
</dbReference>
<dbReference type="SMART" id="SM00116">
    <property type="entry name" value="CBS"/>
    <property type="match status" value="2"/>
</dbReference>
<feature type="domain" description="CBS" evidence="3">
    <location>
        <begin position="8"/>
        <end position="64"/>
    </location>
</feature>
<dbReference type="Proteomes" id="UP000217343">
    <property type="component" value="Chromosome"/>
</dbReference>
<dbReference type="PANTHER" id="PTHR43080">
    <property type="entry name" value="CBS DOMAIN-CONTAINING PROTEIN CBSX3, MITOCHONDRIAL"/>
    <property type="match status" value="1"/>
</dbReference>
<dbReference type="OrthoDB" id="5453522at2"/>
<dbReference type="PANTHER" id="PTHR43080:SF26">
    <property type="entry name" value="REGULATORY PROTEIN"/>
    <property type="match status" value="1"/>
</dbReference>
<dbReference type="InterPro" id="IPR000644">
    <property type="entry name" value="CBS_dom"/>
</dbReference>
<dbReference type="Pfam" id="PF00571">
    <property type="entry name" value="CBS"/>
    <property type="match status" value="2"/>
</dbReference>
<dbReference type="RefSeq" id="WP_095960238.1">
    <property type="nucleotide sequence ID" value="NZ_CP022203.1"/>
</dbReference>
<dbReference type="PROSITE" id="PS51371">
    <property type="entry name" value="CBS"/>
    <property type="match status" value="2"/>
</dbReference>